<dbReference type="VEuPathDB" id="FungiDB:jhhlp_002766"/>
<protein>
    <submittedName>
        <fullName evidence="1">Uncharacterized protein</fullName>
    </submittedName>
</protein>
<reference evidence="1 2" key="1">
    <citation type="journal article" date="2017" name="G3 (Bethesda)">
        <title>First Draft Genome Sequence of the Pathogenic Fungus Lomentospora prolificans (Formerly Scedosporium prolificans).</title>
        <authorList>
            <person name="Luo R."/>
            <person name="Zimin A."/>
            <person name="Workman R."/>
            <person name="Fan Y."/>
            <person name="Pertea G."/>
            <person name="Grossman N."/>
            <person name="Wear M.P."/>
            <person name="Jia B."/>
            <person name="Miller H."/>
            <person name="Casadevall A."/>
            <person name="Timp W."/>
            <person name="Zhang S.X."/>
            <person name="Salzberg S.L."/>
        </authorList>
    </citation>
    <scope>NUCLEOTIDE SEQUENCE [LARGE SCALE GENOMIC DNA]</scope>
    <source>
        <strain evidence="1 2">JHH-5317</strain>
    </source>
</reference>
<evidence type="ECO:0000313" key="2">
    <source>
        <dbReference type="Proteomes" id="UP000233524"/>
    </source>
</evidence>
<gene>
    <name evidence="1" type="ORF">jhhlp_002766</name>
</gene>
<evidence type="ECO:0000313" key="1">
    <source>
        <dbReference type="EMBL" id="PKS11007.1"/>
    </source>
</evidence>
<proteinExistence type="predicted"/>
<keyword evidence="2" id="KW-1185">Reference proteome</keyword>
<sequence>MPAVVENTDHLAQEAIRQNAVLFNRPAASFRAWTIHDTTLRTLWHICTNTRRLATTINPSCSTKVQESGHWYKALDPIELPHDINDIYLRAHGTIEYLRPIDRHLAVQGLVGGVDSNVAGY</sequence>
<dbReference type="EMBL" id="NLAX01000008">
    <property type="protein sequence ID" value="PKS11007.1"/>
    <property type="molecule type" value="Genomic_DNA"/>
</dbReference>
<dbReference type="Proteomes" id="UP000233524">
    <property type="component" value="Unassembled WGS sequence"/>
</dbReference>
<comment type="caution">
    <text evidence="1">The sequence shown here is derived from an EMBL/GenBank/DDBJ whole genome shotgun (WGS) entry which is preliminary data.</text>
</comment>
<dbReference type="AlphaFoldDB" id="A0A2N3NF34"/>
<dbReference type="InParanoid" id="A0A2N3NF34"/>
<accession>A0A2N3NF34</accession>
<name>A0A2N3NF34_9PEZI</name>
<dbReference type="OrthoDB" id="3348320at2759"/>
<organism evidence="1 2">
    <name type="scientific">Lomentospora prolificans</name>
    <dbReference type="NCBI Taxonomy" id="41688"/>
    <lineage>
        <taxon>Eukaryota</taxon>
        <taxon>Fungi</taxon>
        <taxon>Dikarya</taxon>
        <taxon>Ascomycota</taxon>
        <taxon>Pezizomycotina</taxon>
        <taxon>Sordariomycetes</taxon>
        <taxon>Hypocreomycetidae</taxon>
        <taxon>Microascales</taxon>
        <taxon>Microascaceae</taxon>
        <taxon>Lomentospora</taxon>
    </lineage>
</organism>